<evidence type="ECO:0000256" key="4">
    <source>
        <dbReference type="ARBA" id="ARBA00022475"/>
    </source>
</evidence>
<keyword evidence="8 11" id="KW-1133">Transmembrane helix</keyword>
<keyword evidence="9 11" id="KW-0472">Membrane</keyword>
<dbReference type="NCBIfam" id="TIGR01352">
    <property type="entry name" value="tonB_Cterm"/>
    <property type="match status" value="1"/>
</dbReference>
<dbReference type="InterPro" id="IPR051045">
    <property type="entry name" value="TonB-dependent_transducer"/>
</dbReference>
<evidence type="ECO:0000256" key="9">
    <source>
        <dbReference type="ARBA" id="ARBA00023136"/>
    </source>
</evidence>
<dbReference type="PANTHER" id="PTHR33446">
    <property type="entry name" value="PROTEIN TONB-RELATED"/>
    <property type="match status" value="1"/>
</dbReference>
<dbReference type="PANTHER" id="PTHR33446:SF2">
    <property type="entry name" value="PROTEIN TONB"/>
    <property type="match status" value="1"/>
</dbReference>
<evidence type="ECO:0000256" key="5">
    <source>
        <dbReference type="ARBA" id="ARBA00022519"/>
    </source>
</evidence>
<keyword evidence="14" id="KW-1185">Reference proteome</keyword>
<evidence type="ECO:0000259" key="12">
    <source>
        <dbReference type="PROSITE" id="PS52015"/>
    </source>
</evidence>
<dbReference type="SUPFAM" id="SSF74653">
    <property type="entry name" value="TolA/TonB C-terminal domain"/>
    <property type="match status" value="1"/>
</dbReference>
<evidence type="ECO:0000256" key="1">
    <source>
        <dbReference type="ARBA" id="ARBA00004383"/>
    </source>
</evidence>
<feature type="region of interest" description="Disordered" evidence="10">
    <location>
        <begin position="63"/>
        <end position="106"/>
    </location>
</feature>
<evidence type="ECO:0000256" key="6">
    <source>
        <dbReference type="ARBA" id="ARBA00022692"/>
    </source>
</evidence>
<comment type="subcellular location">
    <subcellularLocation>
        <location evidence="1">Cell inner membrane</location>
        <topology evidence="1">Single-pass membrane protein</topology>
        <orientation evidence="1">Periplasmic side</orientation>
    </subcellularLocation>
</comment>
<dbReference type="AlphaFoldDB" id="A0A3R5XXW7"/>
<evidence type="ECO:0000256" key="11">
    <source>
        <dbReference type="SAM" id="Phobius"/>
    </source>
</evidence>
<keyword evidence="7" id="KW-0653">Protein transport</keyword>
<evidence type="ECO:0000256" key="3">
    <source>
        <dbReference type="ARBA" id="ARBA00022448"/>
    </source>
</evidence>
<feature type="transmembrane region" description="Helical" evidence="11">
    <location>
        <begin position="6"/>
        <end position="27"/>
    </location>
</feature>
<sequence length="229" mass="25264">MNNNRGRIFAGSLIFSILLHGAVLFFLKVEKAPAGQSEPEKITVSLRRFEQVQKPEPVIEKVQKPEPVVKKEQPKSVRKPLPVREKPSAVKTVEEPVTEEKAETAQTAPAEAVTLIAAVSVPKPAAEKPAMPPQPEFDFDGFKARLTDGIGRNKKYPYAARRRGYEGTVLLKLNIDCEGRLQGLKMVESSGFDVLDSEALSLASSVFPIREKLPEPVTLLIPISYSLHN</sequence>
<organism evidence="13 14">
    <name type="scientific">Geovibrio thiophilus</name>
    <dbReference type="NCBI Taxonomy" id="139438"/>
    <lineage>
        <taxon>Bacteria</taxon>
        <taxon>Pseudomonadati</taxon>
        <taxon>Deferribacterota</taxon>
        <taxon>Deferribacteres</taxon>
        <taxon>Deferribacterales</taxon>
        <taxon>Geovibrionaceae</taxon>
        <taxon>Geovibrio</taxon>
    </lineage>
</organism>
<dbReference type="RefSeq" id="WP_128466714.1">
    <property type="nucleotide sequence ID" value="NZ_CP035108.1"/>
</dbReference>
<dbReference type="GO" id="GO:0098797">
    <property type="term" value="C:plasma membrane protein complex"/>
    <property type="evidence" value="ECO:0007669"/>
    <property type="project" value="TreeGrafter"/>
</dbReference>
<evidence type="ECO:0000313" key="14">
    <source>
        <dbReference type="Proteomes" id="UP000287502"/>
    </source>
</evidence>
<evidence type="ECO:0000313" key="13">
    <source>
        <dbReference type="EMBL" id="QAR33428.1"/>
    </source>
</evidence>
<reference evidence="13 14" key="1">
    <citation type="submission" date="2019-01" db="EMBL/GenBank/DDBJ databases">
        <title>Geovibrio thiophilus DSM 11263, complete genome.</title>
        <authorList>
            <person name="Spring S."/>
            <person name="Bunk B."/>
            <person name="Sproer C."/>
        </authorList>
    </citation>
    <scope>NUCLEOTIDE SEQUENCE [LARGE SCALE GENOMIC DNA]</scope>
    <source>
        <strain evidence="13 14">DSM 11263</strain>
    </source>
</reference>
<gene>
    <name evidence="13" type="ORF">EP073_08450</name>
</gene>
<evidence type="ECO:0000256" key="10">
    <source>
        <dbReference type="SAM" id="MobiDB-lite"/>
    </source>
</evidence>
<dbReference type="OrthoDB" id="15637at2"/>
<feature type="compositionally biased region" description="Basic and acidic residues" evidence="10">
    <location>
        <begin position="63"/>
        <end position="75"/>
    </location>
</feature>
<dbReference type="GO" id="GO:0031992">
    <property type="term" value="F:energy transducer activity"/>
    <property type="evidence" value="ECO:0007669"/>
    <property type="project" value="TreeGrafter"/>
</dbReference>
<evidence type="ECO:0000256" key="7">
    <source>
        <dbReference type="ARBA" id="ARBA00022927"/>
    </source>
</evidence>
<proteinExistence type="inferred from homology"/>
<dbReference type="PROSITE" id="PS52015">
    <property type="entry name" value="TONB_CTD"/>
    <property type="match status" value="1"/>
</dbReference>
<feature type="compositionally biased region" description="Basic and acidic residues" evidence="10">
    <location>
        <begin position="82"/>
        <end position="103"/>
    </location>
</feature>
<dbReference type="GO" id="GO:0015031">
    <property type="term" value="P:protein transport"/>
    <property type="evidence" value="ECO:0007669"/>
    <property type="project" value="UniProtKB-KW"/>
</dbReference>
<feature type="domain" description="TonB C-terminal" evidence="12">
    <location>
        <begin position="141"/>
        <end position="229"/>
    </location>
</feature>
<dbReference type="InterPro" id="IPR006260">
    <property type="entry name" value="TonB/TolA_C"/>
</dbReference>
<dbReference type="Proteomes" id="UP000287502">
    <property type="component" value="Chromosome"/>
</dbReference>
<accession>A0A3R5XXW7</accession>
<dbReference type="Gene3D" id="3.30.1150.10">
    <property type="match status" value="1"/>
</dbReference>
<keyword evidence="3" id="KW-0813">Transport</keyword>
<dbReference type="Pfam" id="PF03544">
    <property type="entry name" value="TonB_C"/>
    <property type="match status" value="1"/>
</dbReference>
<dbReference type="EMBL" id="CP035108">
    <property type="protein sequence ID" value="QAR33428.1"/>
    <property type="molecule type" value="Genomic_DNA"/>
</dbReference>
<keyword evidence="6 11" id="KW-0812">Transmembrane</keyword>
<evidence type="ECO:0000256" key="2">
    <source>
        <dbReference type="ARBA" id="ARBA00006555"/>
    </source>
</evidence>
<protein>
    <submittedName>
        <fullName evidence="13">Energy transducer TonB</fullName>
    </submittedName>
</protein>
<dbReference type="InterPro" id="IPR037682">
    <property type="entry name" value="TonB_C"/>
</dbReference>
<keyword evidence="5" id="KW-0997">Cell inner membrane</keyword>
<dbReference type="GO" id="GO:0055085">
    <property type="term" value="P:transmembrane transport"/>
    <property type="evidence" value="ECO:0007669"/>
    <property type="project" value="InterPro"/>
</dbReference>
<comment type="similarity">
    <text evidence="2">Belongs to the TonB family.</text>
</comment>
<keyword evidence="4" id="KW-1003">Cell membrane</keyword>
<name>A0A3R5XXW7_9BACT</name>
<evidence type="ECO:0000256" key="8">
    <source>
        <dbReference type="ARBA" id="ARBA00022989"/>
    </source>
</evidence>
<dbReference type="KEGG" id="gtl:EP073_08450"/>